<proteinExistence type="predicted"/>
<evidence type="ECO:0000313" key="3">
    <source>
        <dbReference type="Proteomes" id="UP000018721"/>
    </source>
</evidence>
<sequence>MEEVENETDEITGNSTTTQTMVDKIEREENEESGGNRLHELSAFPTDGLERMAPGKRSALREENLTDTATLDRWAKEFDVTRENIQEWQNHFRLRGLTATWTNSQSSEVSDQGSEWSPPSREMDIQEGHLDNEQEGRRTGRFIGMTGNLGMNRLKVHVLKIEWNDLKESWQGATTAEFPTMPMSIAK</sequence>
<name>V9G1Y5_PHYNI</name>
<dbReference type="Proteomes" id="UP000018721">
    <property type="component" value="Unassembled WGS sequence"/>
</dbReference>
<keyword evidence="3" id="KW-1185">Reference proteome</keyword>
<dbReference type="HOGENOM" id="CLU_1450349_0_0_1"/>
<organism evidence="2 3">
    <name type="scientific">Phytophthora nicotianae P1569</name>
    <dbReference type="NCBI Taxonomy" id="1317065"/>
    <lineage>
        <taxon>Eukaryota</taxon>
        <taxon>Sar</taxon>
        <taxon>Stramenopiles</taxon>
        <taxon>Oomycota</taxon>
        <taxon>Peronosporomycetes</taxon>
        <taxon>Peronosporales</taxon>
        <taxon>Peronosporaceae</taxon>
        <taxon>Phytophthora</taxon>
    </lineage>
</organism>
<dbReference type="EMBL" id="ANIZ01000003">
    <property type="protein sequence ID" value="ETI57724.1"/>
    <property type="molecule type" value="Genomic_DNA"/>
</dbReference>
<comment type="caution">
    <text evidence="2">The sequence shown here is derived from an EMBL/GenBank/DDBJ whole genome shotgun (WGS) entry which is preliminary data.</text>
</comment>
<accession>V9G1Y5</accession>
<evidence type="ECO:0000256" key="1">
    <source>
        <dbReference type="SAM" id="MobiDB-lite"/>
    </source>
</evidence>
<dbReference type="AlphaFoldDB" id="V9G1Y5"/>
<gene>
    <name evidence="2" type="ORF">F443_00008</name>
</gene>
<protein>
    <submittedName>
        <fullName evidence="2">Uncharacterized protein</fullName>
    </submittedName>
</protein>
<reference evidence="2 3" key="1">
    <citation type="submission" date="2013-11" db="EMBL/GenBank/DDBJ databases">
        <title>The Genome Sequence of Phytophthora parasitica P1569.</title>
        <authorList>
            <consortium name="The Broad Institute Genomics Platform"/>
            <person name="Russ C."/>
            <person name="Tyler B."/>
            <person name="Panabieres F."/>
            <person name="Shan W."/>
            <person name="Tripathy S."/>
            <person name="Grunwald N."/>
            <person name="Machado M."/>
            <person name="Johnson C.S."/>
            <person name="Arredondo F."/>
            <person name="Hong C."/>
            <person name="Coffey M."/>
            <person name="Young S.K."/>
            <person name="Zeng Q."/>
            <person name="Gargeya S."/>
            <person name="Fitzgerald M."/>
            <person name="Abouelleil A."/>
            <person name="Alvarado L."/>
            <person name="Chapman S.B."/>
            <person name="Gainer-Dewar J."/>
            <person name="Goldberg J."/>
            <person name="Griggs A."/>
            <person name="Gujja S."/>
            <person name="Hansen M."/>
            <person name="Howarth C."/>
            <person name="Imamovic A."/>
            <person name="Ireland A."/>
            <person name="Larimer J."/>
            <person name="McCowan C."/>
            <person name="Murphy C."/>
            <person name="Pearson M."/>
            <person name="Poon T.W."/>
            <person name="Priest M."/>
            <person name="Roberts A."/>
            <person name="Saif S."/>
            <person name="Shea T."/>
            <person name="Sykes S."/>
            <person name="Wortman J."/>
            <person name="Nusbaum C."/>
            <person name="Birren B."/>
        </authorList>
    </citation>
    <scope>NUCLEOTIDE SEQUENCE [LARGE SCALE GENOMIC DNA]</scope>
    <source>
        <strain evidence="2 3">P1569</strain>
    </source>
</reference>
<feature type="region of interest" description="Disordered" evidence="1">
    <location>
        <begin position="1"/>
        <end position="63"/>
    </location>
</feature>
<feature type="compositionally biased region" description="Polar residues" evidence="1">
    <location>
        <begin position="11"/>
        <end position="21"/>
    </location>
</feature>
<evidence type="ECO:0000313" key="2">
    <source>
        <dbReference type="EMBL" id="ETI57724.1"/>
    </source>
</evidence>
<feature type="compositionally biased region" description="Acidic residues" evidence="1">
    <location>
        <begin position="1"/>
        <end position="10"/>
    </location>
</feature>